<dbReference type="PANTHER" id="PTHR45940:SF13">
    <property type="entry name" value="WUSCHEL-RELATED HOMEOBOX 1"/>
    <property type="match status" value="1"/>
</dbReference>
<dbReference type="Gene3D" id="1.10.10.60">
    <property type="entry name" value="Homeodomain-like"/>
    <property type="match status" value="1"/>
</dbReference>
<name>A0AA88R0R8_9ASTE</name>
<dbReference type="InterPro" id="IPR044555">
    <property type="entry name" value="WUSCHEL-like"/>
</dbReference>
<feature type="compositionally biased region" description="Polar residues" evidence="11">
    <location>
        <begin position="173"/>
        <end position="182"/>
    </location>
</feature>
<dbReference type="GO" id="GO:0005634">
    <property type="term" value="C:nucleus"/>
    <property type="evidence" value="ECO:0007669"/>
    <property type="project" value="UniProtKB-SubCell"/>
</dbReference>
<keyword evidence="7 9" id="KW-0539">Nucleus</keyword>
<dbReference type="SUPFAM" id="SSF46689">
    <property type="entry name" value="Homeodomain-like"/>
    <property type="match status" value="1"/>
</dbReference>
<evidence type="ECO:0000256" key="10">
    <source>
        <dbReference type="RuleBase" id="RU000682"/>
    </source>
</evidence>
<evidence type="ECO:0000259" key="12">
    <source>
        <dbReference type="PROSITE" id="PS50071"/>
    </source>
</evidence>
<dbReference type="SMART" id="SM00389">
    <property type="entry name" value="HOX"/>
    <property type="match status" value="1"/>
</dbReference>
<evidence type="ECO:0000256" key="11">
    <source>
        <dbReference type="SAM" id="MobiDB-lite"/>
    </source>
</evidence>
<comment type="subcellular location">
    <subcellularLocation>
        <location evidence="1 9 10">Nucleus</location>
    </subcellularLocation>
</comment>
<comment type="caution">
    <text evidence="13">The sequence shown here is derived from an EMBL/GenBank/DDBJ whole genome shotgun (WGS) entry which is preliminary data.</text>
</comment>
<dbReference type="GO" id="GO:0003677">
    <property type="term" value="F:DNA binding"/>
    <property type="evidence" value="ECO:0007669"/>
    <property type="project" value="UniProtKB-UniRule"/>
</dbReference>
<dbReference type="CDD" id="cd00086">
    <property type="entry name" value="homeodomain"/>
    <property type="match status" value="1"/>
</dbReference>
<reference evidence="13" key="1">
    <citation type="submission" date="2022-12" db="EMBL/GenBank/DDBJ databases">
        <title>Draft genome assemblies for two species of Escallonia (Escalloniales).</title>
        <authorList>
            <person name="Chanderbali A."/>
            <person name="Dervinis C."/>
            <person name="Anghel I."/>
            <person name="Soltis D."/>
            <person name="Soltis P."/>
            <person name="Zapata F."/>
        </authorList>
    </citation>
    <scope>NUCLEOTIDE SEQUENCE</scope>
    <source>
        <strain evidence="13">UCBG92.1500</strain>
        <tissue evidence="13">Leaf</tissue>
    </source>
</reference>
<organism evidence="13 14">
    <name type="scientific">Escallonia rubra</name>
    <dbReference type="NCBI Taxonomy" id="112253"/>
    <lineage>
        <taxon>Eukaryota</taxon>
        <taxon>Viridiplantae</taxon>
        <taxon>Streptophyta</taxon>
        <taxon>Embryophyta</taxon>
        <taxon>Tracheophyta</taxon>
        <taxon>Spermatophyta</taxon>
        <taxon>Magnoliopsida</taxon>
        <taxon>eudicotyledons</taxon>
        <taxon>Gunneridae</taxon>
        <taxon>Pentapetalae</taxon>
        <taxon>asterids</taxon>
        <taxon>campanulids</taxon>
        <taxon>Escalloniales</taxon>
        <taxon>Escalloniaceae</taxon>
        <taxon>Escallonia</taxon>
    </lineage>
</organism>
<dbReference type="EMBL" id="JAVXUO010002155">
    <property type="protein sequence ID" value="KAK2975789.1"/>
    <property type="molecule type" value="Genomic_DNA"/>
</dbReference>
<keyword evidence="14" id="KW-1185">Reference proteome</keyword>
<evidence type="ECO:0000256" key="8">
    <source>
        <dbReference type="ARBA" id="ARBA00024040"/>
    </source>
</evidence>
<feature type="domain" description="Homeobox" evidence="12">
    <location>
        <begin position="71"/>
        <end position="136"/>
    </location>
</feature>
<feature type="DNA-binding region" description="Homeobox" evidence="9">
    <location>
        <begin position="73"/>
        <end position="137"/>
    </location>
</feature>
<evidence type="ECO:0000256" key="7">
    <source>
        <dbReference type="ARBA" id="ARBA00023242"/>
    </source>
</evidence>
<dbReference type="InterPro" id="IPR009057">
    <property type="entry name" value="Homeodomain-like_sf"/>
</dbReference>
<dbReference type="GO" id="GO:0003700">
    <property type="term" value="F:DNA-binding transcription factor activity"/>
    <property type="evidence" value="ECO:0007669"/>
    <property type="project" value="InterPro"/>
</dbReference>
<dbReference type="GO" id="GO:0099402">
    <property type="term" value="P:plant organ development"/>
    <property type="evidence" value="ECO:0007669"/>
    <property type="project" value="InterPro"/>
</dbReference>
<protein>
    <recommendedName>
        <fullName evidence="12">Homeobox domain-containing protein</fullName>
    </recommendedName>
</protein>
<keyword evidence="3" id="KW-0805">Transcription regulation</keyword>
<keyword evidence="2" id="KW-0217">Developmental protein</keyword>
<dbReference type="PROSITE" id="PS50071">
    <property type="entry name" value="HOMEOBOX_2"/>
    <property type="match status" value="1"/>
</dbReference>
<evidence type="ECO:0000313" key="13">
    <source>
        <dbReference type="EMBL" id="KAK2975789.1"/>
    </source>
</evidence>
<evidence type="ECO:0000313" key="14">
    <source>
        <dbReference type="Proteomes" id="UP001187471"/>
    </source>
</evidence>
<evidence type="ECO:0000256" key="4">
    <source>
        <dbReference type="ARBA" id="ARBA00023125"/>
    </source>
</evidence>
<comment type="similarity">
    <text evidence="8">Belongs to the WUS homeobox family.</text>
</comment>
<accession>A0AA88R0R8</accession>
<dbReference type="AlphaFoldDB" id="A0AA88R0R8"/>
<dbReference type="Proteomes" id="UP001187471">
    <property type="component" value="Unassembled WGS sequence"/>
</dbReference>
<dbReference type="PANTHER" id="PTHR45940">
    <property type="entry name" value="WUSCHEL-RELATED HOMEOBOX 1-RELATED"/>
    <property type="match status" value="1"/>
</dbReference>
<evidence type="ECO:0000256" key="2">
    <source>
        <dbReference type="ARBA" id="ARBA00022473"/>
    </source>
</evidence>
<evidence type="ECO:0000256" key="9">
    <source>
        <dbReference type="PROSITE-ProRule" id="PRU00108"/>
    </source>
</evidence>
<keyword evidence="5 9" id="KW-0371">Homeobox</keyword>
<evidence type="ECO:0000256" key="5">
    <source>
        <dbReference type="ARBA" id="ARBA00023155"/>
    </source>
</evidence>
<evidence type="ECO:0000256" key="3">
    <source>
        <dbReference type="ARBA" id="ARBA00023015"/>
    </source>
</evidence>
<evidence type="ECO:0000256" key="6">
    <source>
        <dbReference type="ARBA" id="ARBA00023163"/>
    </source>
</evidence>
<proteinExistence type="inferred from homology"/>
<gene>
    <name evidence="13" type="ORF">RJ640_026051</name>
</gene>
<evidence type="ECO:0000256" key="1">
    <source>
        <dbReference type="ARBA" id="ARBA00004123"/>
    </source>
</evidence>
<keyword evidence="6" id="KW-0804">Transcription</keyword>
<dbReference type="InterPro" id="IPR001356">
    <property type="entry name" value="HD"/>
</dbReference>
<feature type="region of interest" description="Disordered" evidence="11">
    <location>
        <begin position="135"/>
        <end position="182"/>
    </location>
</feature>
<dbReference type="Pfam" id="PF00046">
    <property type="entry name" value="Homeodomain"/>
    <property type="match status" value="1"/>
</dbReference>
<sequence>MWIMGCDGKEFKVSDSLNSRKLNPLMPRPKNTTKTPCSCILKTNLPPLNYQLASEFGAGDEKGKRDINTVPAVSYARWNPTPEQLQALQEIYRSGTRTPTAEQIQLIAAKLRRFGKIEGKNVFYWFQNHKARERQKRRREAYSCPGEPVPQPDIESLERRESGLSRRSFGRGQTKNWESPSNYISHSEESVSVHRAVVAANECSQLERGESLRQGRSTTVVFKFETNSISEDGRESHQTLELFPLGSDDGNGEEVPTTTIANTNLNSSQFFEFLPPKN</sequence>
<keyword evidence="4 9" id="KW-0238">DNA-binding</keyword>